<dbReference type="InterPro" id="IPR029044">
    <property type="entry name" value="Nucleotide-diphossugar_trans"/>
</dbReference>
<evidence type="ECO:0000313" key="6">
    <source>
        <dbReference type="EMBL" id="CAB4996509.1"/>
    </source>
</evidence>
<evidence type="ECO:0000313" key="4">
    <source>
        <dbReference type="EMBL" id="CAB4589149.1"/>
    </source>
</evidence>
<organism evidence="3">
    <name type="scientific">freshwater metagenome</name>
    <dbReference type="NCBI Taxonomy" id="449393"/>
    <lineage>
        <taxon>unclassified sequences</taxon>
        <taxon>metagenomes</taxon>
        <taxon>ecological metagenomes</taxon>
    </lineage>
</organism>
<dbReference type="EMBL" id="CAESAL010000017">
    <property type="protein sequence ID" value="CAB4337357.1"/>
    <property type="molecule type" value="Genomic_DNA"/>
</dbReference>
<proteinExistence type="predicted"/>
<evidence type="ECO:0000259" key="1">
    <source>
        <dbReference type="Pfam" id="PF12804"/>
    </source>
</evidence>
<dbReference type="InterPro" id="IPR025877">
    <property type="entry name" value="MobA-like_NTP_Trfase"/>
</dbReference>
<dbReference type="EMBL" id="CAEZTY010000046">
    <property type="protein sequence ID" value="CAB4589149.1"/>
    <property type="molecule type" value="Genomic_DNA"/>
</dbReference>
<dbReference type="GO" id="GO:0016779">
    <property type="term" value="F:nucleotidyltransferase activity"/>
    <property type="evidence" value="ECO:0007669"/>
    <property type="project" value="UniProtKB-ARBA"/>
</dbReference>
<dbReference type="SUPFAM" id="SSF53448">
    <property type="entry name" value="Nucleotide-diphospho-sugar transferases"/>
    <property type="match status" value="1"/>
</dbReference>
<feature type="domain" description="MobA-like NTP transferase" evidence="1">
    <location>
        <begin position="11"/>
        <end position="166"/>
    </location>
</feature>
<dbReference type="Gene3D" id="3.90.550.10">
    <property type="entry name" value="Spore Coat Polysaccharide Biosynthesis Protein SpsA, Chain A"/>
    <property type="match status" value="1"/>
</dbReference>
<dbReference type="CDD" id="cd04182">
    <property type="entry name" value="GT_2_like_f"/>
    <property type="match status" value="1"/>
</dbReference>
<name>A0A6J6AR96_9ZZZZ</name>
<evidence type="ECO:0000313" key="2">
    <source>
        <dbReference type="EMBL" id="CAB4337357.1"/>
    </source>
</evidence>
<gene>
    <name evidence="4" type="ORF">UFOPK1762_01229</name>
    <name evidence="5" type="ORF">UFOPK2624_00482</name>
    <name evidence="2" type="ORF">UFOPK3331_00686</name>
    <name evidence="6" type="ORF">UFOPK3927_01619</name>
    <name evidence="3" type="ORF">UFOPK4201_01992</name>
</gene>
<protein>
    <submittedName>
        <fullName evidence="3">Unannotated protein</fullName>
    </submittedName>
</protein>
<dbReference type="AlphaFoldDB" id="A0A6J6AR96"/>
<dbReference type="EMBL" id="CAEUNJ010000133">
    <property type="protein sequence ID" value="CAB4372940.1"/>
    <property type="molecule type" value="Genomic_DNA"/>
</dbReference>
<dbReference type="PANTHER" id="PTHR43777">
    <property type="entry name" value="MOLYBDENUM COFACTOR CYTIDYLYLTRANSFERASE"/>
    <property type="match status" value="1"/>
</dbReference>
<dbReference type="EMBL" id="CAFBOK010000234">
    <property type="protein sequence ID" value="CAB4996509.1"/>
    <property type="molecule type" value="Genomic_DNA"/>
</dbReference>
<accession>A0A6J6AR96</accession>
<evidence type="ECO:0000313" key="3">
    <source>
        <dbReference type="EMBL" id="CAB4372940.1"/>
    </source>
</evidence>
<dbReference type="EMBL" id="CAEZXY010000012">
    <property type="protein sequence ID" value="CAB4699893.1"/>
    <property type="molecule type" value="Genomic_DNA"/>
</dbReference>
<evidence type="ECO:0000313" key="5">
    <source>
        <dbReference type="EMBL" id="CAB4699893.1"/>
    </source>
</evidence>
<reference evidence="3" key="1">
    <citation type="submission" date="2020-05" db="EMBL/GenBank/DDBJ databases">
        <authorList>
            <person name="Chiriac C."/>
            <person name="Salcher M."/>
            <person name="Ghai R."/>
            <person name="Kavagutti S V."/>
        </authorList>
    </citation>
    <scope>NUCLEOTIDE SEQUENCE</scope>
</reference>
<sequence>MEVKTPQPQIAVILAAGSSSRFVDGPKQLARLNGQSLVAIAAQAALDAGCFASVLVVAGAVPLEGIVPEGVVIIDNPLWASGQASSLLAGIAAARDAGAQAVVVGLADQPFVAPEAWELVSRMETERPIVVATYEGQRANPVRLGAEVWDDLPNDGDEGARVLLRGRPELVAEVACPGDASDVDTVEDLEQWN</sequence>
<dbReference type="Pfam" id="PF12804">
    <property type="entry name" value="NTP_transf_3"/>
    <property type="match status" value="1"/>
</dbReference>
<dbReference type="PANTHER" id="PTHR43777:SF1">
    <property type="entry name" value="MOLYBDENUM COFACTOR CYTIDYLYLTRANSFERASE"/>
    <property type="match status" value="1"/>
</dbReference>